<dbReference type="SMART" id="SM00112">
    <property type="entry name" value="CA"/>
    <property type="match status" value="2"/>
</dbReference>
<keyword evidence="3" id="KW-0732">Signal</keyword>
<evidence type="ECO:0000313" key="11">
    <source>
        <dbReference type="EMBL" id="EEN44698.1"/>
    </source>
</evidence>
<dbReference type="FunFam" id="2.60.40.60:FF:000124">
    <property type="entry name" value="Cadherin-related family member 1"/>
    <property type="match status" value="1"/>
</dbReference>
<dbReference type="SUPFAM" id="SSF49313">
    <property type="entry name" value="Cadherin-like"/>
    <property type="match status" value="2"/>
</dbReference>
<evidence type="ECO:0000256" key="8">
    <source>
        <dbReference type="ARBA" id="ARBA00023136"/>
    </source>
</evidence>
<evidence type="ECO:0000256" key="1">
    <source>
        <dbReference type="ARBA" id="ARBA00004167"/>
    </source>
</evidence>
<evidence type="ECO:0000256" key="5">
    <source>
        <dbReference type="ARBA" id="ARBA00022837"/>
    </source>
</evidence>
<keyword evidence="8" id="KW-0472">Membrane</keyword>
<dbReference type="GO" id="GO:0016020">
    <property type="term" value="C:membrane"/>
    <property type="evidence" value="ECO:0007669"/>
    <property type="project" value="UniProtKB-SubCell"/>
</dbReference>
<dbReference type="InParanoid" id="C3ZRY0"/>
<gene>
    <name evidence="11" type="ORF">BRAFLDRAFT_248168</name>
</gene>
<protein>
    <recommendedName>
        <fullName evidence="10">Cadherin domain-containing protein</fullName>
    </recommendedName>
</protein>
<feature type="non-terminal residue" evidence="11">
    <location>
        <position position="1"/>
    </location>
</feature>
<dbReference type="Pfam" id="PF00028">
    <property type="entry name" value="Cadherin"/>
    <property type="match status" value="1"/>
</dbReference>
<accession>C3ZRY0</accession>
<dbReference type="PRINTS" id="PR00205">
    <property type="entry name" value="CADHERIN"/>
</dbReference>
<feature type="non-terminal residue" evidence="11">
    <location>
        <position position="292"/>
    </location>
</feature>
<dbReference type="CDD" id="cd11304">
    <property type="entry name" value="Cadherin_repeat"/>
    <property type="match status" value="2"/>
</dbReference>
<feature type="domain" description="Cadherin" evidence="10">
    <location>
        <begin position="111"/>
        <end position="221"/>
    </location>
</feature>
<dbReference type="InterPro" id="IPR015919">
    <property type="entry name" value="Cadherin-like_sf"/>
</dbReference>
<evidence type="ECO:0000256" key="6">
    <source>
        <dbReference type="ARBA" id="ARBA00022889"/>
    </source>
</evidence>
<dbReference type="Gene3D" id="2.60.40.60">
    <property type="entry name" value="Cadherins"/>
    <property type="match status" value="2"/>
</dbReference>
<evidence type="ECO:0000259" key="10">
    <source>
        <dbReference type="PROSITE" id="PS50268"/>
    </source>
</evidence>
<organism>
    <name type="scientific">Branchiostoma floridae</name>
    <name type="common">Florida lancelet</name>
    <name type="synonym">Amphioxus</name>
    <dbReference type="NCBI Taxonomy" id="7739"/>
    <lineage>
        <taxon>Eukaryota</taxon>
        <taxon>Metazoa</taxon>
        <taxon>Chordata</taxon>
        <taxon>Cephalochordata</taxon>
        <taxon>Leptocardii</taxon>
        <taxon>Amphioxiformes</taxon>
        <taxon>Branchiostomatidae</taxon>
        <taxon>Branchiostoma</taxon>
    </lineage>
</organism>
<proteinExistence type="predicted"/>
<name>C3ZRY0_BRAFL</name>
<sequence length="292" mass="32163">RTNMAPYFSPYVPGTDSGNMQYLQIREDTPVGTVVYTLHGSDPEGQTVYYGIEGDIGREHFTVDRLSGTVTLKEAFDREVSLAILCSVSVQVRQPSKIFITDANDETPVFKNLPYRVQIPENSPVGTFVVTVTAEDRDLGLAGIVHYSIQESEGSGNFSIDTVRGVVTLATTLDYEKKTSYQLKVVARDEGGSYRDQKVYRNSTAVVEVEVLDQQDMDPVFYGQPYQVNITEDTPVFAHETSTTERRNGSALLVVQLEDVNDSPPVFNSSRVEISVPEDVGVGEAITTLVVS</sequence>
<evidence type="ECO:0000256" key="4">
    <source>
        <dbReference type="ARBA" id="ARBA00022737"/>
    </source>
</evidence>
<feature type="domain" description="Cadherin" evidence="10">
    <location>
        <begin position="17"/>
        <end position="110"/>
    </location>
</feature>
<keyword evidence="5 9" id="KW-0106">Calcium</keyword>
<dbReference type="InterPro" id="IPR050971">
    <property type="entry name" value="Cadherin-domain_protein"/>
</dbReference>
<evidence type="ECO:0000256" key="9">
    <source>
        <dbReference type="PROSITE-ProRule" id="PRU00043"/>
    </source>
</evidence>
<dbReference type="AlphaFoldDB" id="C3ZRY0"/>
<dbReference type="PROSITE" id="PS50268">
    <property type="entry name" value="CADHERIN_2"/>
    <property type="match status" value="2"/>
</dbReference>
<dbReference type="PANTHER" id="PTHR24025:SF23">
    <property type="entry name" value="NEURAL-CADHERIN"/>
    <property type="match status" value="1"/>
</dbReference>
<dbReference type="InterPro" id="IPR002126">
    <property type="entry name" value="Cadherin-like_dom"/>
</dbReference>
<dbReference type="GO" id="GO:0005509">
    <property type="term" value="F:calcium ion binding"/>
    <property type="evidence" value="ECO:0007669"/>
    <property type="project" value="UniProtKB-UniRule"/>
</dbReference>
<dbReference type="EMBL" id="GG666668">
    <property type="protein sequence ID" value="EEN44698.1"/>
    <property type="molecule type" value="Genomic_DNA"/>
</dbReference>
<dbReference type="STRING" id="7739.C3ZRY0"/>
<dbReference type="eggNOG" id="KOG3594">
    <property type="taxonomic scope" value="Eukaryota"/>
</dbReference>
<evidence type="ECO:0000256" key="2">
    <source>
        <dbReference type="ARBA" id="ARBA00022692"/>
    </source>
</evidence>
<evidence type="ECO:0000256" key="7">
    <source>
        <dbReference type="ARBA" id="ARBA00022989"/>
    </source>
</evidence>
<keyword evidence="7" id="KW-1133">Transmembrane helix</keyword>
<comment type="subcellular location">
    <subcellularLocation>
        <location evidence="1">Membrane</location>
        <topology evidence="1">Single-pass membrane protein</topology>
    </subcellularLocation>
</comment>
<keyword evidence="4" id="KW-0677">Repeat</keyword>
<evidence type="ECO:0000256" key="3">
    <source>
        <dbReference type="ARBA" id="ARBA00022729"/>
    </source>
</evidence>
<dbReference type="PANTHER" id="PTHR24025">
    <property type="entry name" value="DESMOGLEIN FAMILY MEMBER"/>
    <property type="match status" value="1"/>
</dbReference>
<dbReference type="GO" id="GO:0007156">
    <property type="term" value="P:homophilic cell adhesion via plasma membrane adhesion molecules"/>
    <property type="evidence" value="ECO:0007669"/>
    <property type="project" value="InterPro"/>
</dbReference>
<keyword evidence="2" id="KW-0812">Transmembrane</keyword>
<keyword evidence="6" id="KW-0130">Cell adhesion</keyword>
<reference evidence="11" key="1">
    <citation type="journal article" date="2008" name="Nature">
        <title>The amphioxus genome and the evolution of the chordate karyotype.</title>
        <authorList>
            <consortium name="US DOE Joint Genome Institute (JGI-PGF)"/>
            <person name="Putnam N.H."/>
            <person name="Butts T."/>
            <person name="Ferrier D.E.K."/>
            <person name="Furlong R.F."/>
            <person name="Hellsten U."/>
            <person name="Kawashima T."/>
            <person name="Robinson-Rechavi M."/>
            <person name="Shoguchi E."/>
            <person name="Terry A."/>
            <person name="Yu J.-K."/>
            <person name="Benito-Gutierrez E.L."/>
            <person name="Dubchak I."/>
            <person name="Garcia-Fernandez J."/>
            <person name="Gibson-Brown J.J."/>
            <person name="Grigoriev I.V."/>
            <person name="Horton A.C."/>
            <person name="de Jong P.J."/>
            <person name="Jurka J."/>
            <person name="Kapitonov V.V."/>
            <person name="Kohara Y."/>
            <person name="Kuroki Y."/>
            <person name="Lindquist E."/>
            <person name="Lucas S."/>
            <person name="Osoegawa K."/>
            <person name="Pennacchio L.A."/>
            <person name="Salamov A.A."/>
            <person name="Satou Y."/>
            <person name="Sauka-Spengler T."/>
            <person name="Schmutz J."/>
            <person name="Shin-I T."/>
            <person name="Toyoda A."/>
            <person name="Bronner-Fraser M."/>
            <person name="Fujiyama A."/>
            <person name="Holland L.Z."/>
            <person name="Holland P.W.H."/>
            <person name="Satoh N."/>
            <person name="Rokhsar D.S."/>
        </authorList>
    </citation>
    <scope>NUCLEOTIDE SEQUENCE [LARGE SCALE GENOMIC DNA]</scope>
    <source>
        <strain evidence="11">S238N-H82</strain>
        <tissue evidence="11">Testes</tissue>
    </source>
</reference>